<dbReference type="FunFam" id="3.30.40.10:FF:000383">
    <property type="entry name" value="RING/U-box superfamily protein"/>
    <property type="match status" value="1"/>
</dbReference>
<dbReference type="GO" id="GO:0016567">
    <property type="term" value="P:protein ubiquitination"/>
    <property type="evidence" value="ECO:0007669"/>
    <property type="project" value="TreeGrafter"/>
</dbReference>
<gene>
    <name evidence="3" type="ORF">HHK36_029689</name>
</gene>
<comment type="caution">
    <text evidence="3">The sequence shown here is derived from an EMBL/GenBank/DDBJ whole genome shotgun (WGS) entry which is preliminary data.</text>
</comment>
<dbReference type="OrthoDB" id="1923159at2759"/>
<dbReference type="InterPro" id="IPR039780">
    <property type="entry name" value="Mot2"/>
</dbReference>
<dbReference type="GO" id="GO:0030014">
    <property type="term" value="C:CCR4-NOT complex"/>
    <property type="evidence" value="ECO:0007669"/>
    <property type="project" value="InterPro"/>
</dbReference>
<protein>
    <recommendedName>
        <fullName evidence="2">RING-type domain-containing protein</fullName>
    </recommendedName>
</protein>
<keyword evidence="1" id="KW-0862">Zinc</keyword>
<organism evidence="3 4">
    <name type="scientific">Tetracentron sinense</name>
    <name type="common">Spur-leaf</name>
    <dbReference type="NCBI Taxonomy" id="13715"/>
    <lineage>
        <taxon>Eukaryota</taxon>
        <taxon>Viridiplantae</taxon>
        <taxon>Streptophyta</taxon>
        <taxon>Embryophyta</taxon>
        <taxon>Tracheophyta</taxon>
        <taxon>Spermatophyta</taxon>
        <taxon>Magnoliopsida</taxon>
        <taxon>Trochodendrales</taxon>
        <taxon>Trochodendraceae</taxon>
        <taxon>Tetracentron</taxon>
    </lineage>
</organism>
<dbReference type="GO" id="GO:0008270">
    <property type="term" value="F:zinc ion binding"/>
    <property type="evidence" value="ECO:0007669"/>
    <property type="project" value="UniProtKB-KW"/>
</dbReference>
<evidence type="ECO:0000259" key="2">
    <source>
        <dbReference type="PROSITE" id="PS50089"/>
    </source>
</evidence>
<dbReference type="Proteomes" id="UP000655225">
    <property type="component" value="Unassembled WGS sequence"/>
</dbReference>
<dbReference type="AlphaFoldDB" id="A0A834YDD9"/>
<sequence length="259" mass="28670">MSRRQKQRIAMARVDPSLQTQLRQPIIPNLDFEYSDSGIHKELHLHVKYSSGEVYPRAEQLDEVMTKGTAFLEPVLGIPSRLWGAEDTEDGVKAKDHAVKTQKYFSKCEPGTVGGLVASPELPNKASGVDILKPEREGIHHRSLENGCAWRPDDAFRPQSLPNLLKQNSFSMNSERHCGSGAVTQASCHNVISQPSSCPVCYEDLDCTDSSFCPCSCGFRLCLFCHKRILEADGRCPGCRKQYDTINGEKNGNGGTLPF</sequence>
<keyword evidence="4" id="KW-1185">Reference proteome</keyword>
<dbReference type="EMBL" id="JABCRI010000023">
    <property type="protein sequence ID" value="KAF8378350.1"/>
    <property type="molecule type" value="Genomic_DNA"/>
</dbReference>
<name>A0A834YDD9_TETSI</name>
<dbReference type="Pfam" id="PF14570">
    <property type="entry name" value="zf-RING_4"/>
    <property type="match status" value="1"/>
</dbReference>
<dbReference type="PANTHER" id="PTHR12603">
    <property type="entry name" value="CCR4-NOT TRANSCRIPTION COMPLEX RELATED"/>
    <property type="match status" value="1"/>
</dbReference>
<keyword evidence="1" id="KW-0863">Zinc-finger</keyword>
<dbReference type="PROSITE" id="PS50089">
    <property type="entry name" value="ZF_RING_2"/>
    <property type="match status" value="1"/>
</dbReference>
<dbReference type="InterPro" id="IPR039515">
    <property type="entry name" value="NOT4_mRING-HC-C4C4"/>
</dbReference>
<feature type="domain" description="RING-type" evidence="2">
    <location>
        <begin position="198"/>
        <end position="240"/>
    </location>
</feature>
<accession>A0A834YDD9</accession>
<dbReference type="InterPro" id="IPR001841">
    <property type="entry name" value="Znf_RING"/>
</dbReference>
<dbReference type="GO" id="GO:0004842">
    <property type="term" value="F:ubiquitin-protein transferase activity"/>
    <property type="evidence" value="ECO:0007669"/>
    <property type="project" value="InterPro"/>
</dbReference>
<proteinExistence type="predicted"/>
<dbReference type="InterPro" id="IPR013083">
    <property type="entry name" value="Znf_RING/FYVE/PHD"/>
</dbReference>
<dbReference type="SUPFAM" id="SSF57850">
    <property type="entry name" value="RING/U-box"/>
    <property type="match status" value="1"/>
</dbReference>
<evidence type="ECO:0000313" key="4">
    <source>
        <dbReference type="Proteomes" id="UP000655225"/>
    </source>
</evidence>
<dbReference type="PANTHER" id="PTHR12603:SF0">
    <property type="entry name" value="CCR4-NOT TRANSCRIPTION COMPLEX SUBUNIT 4"/>
    <property type="match status" value="1"/>
</dbReference>
<evidence type="ECO:0000313" key="3">
    <source>
        <dbReference type="EMBL" id="KAF8378350.1"/>
    </source>
</evidence>
<dbReference type="CDD" id="cd16618">
    <property type="entry name" value="mRING-HC-C4C4_CNOT4"/>
    <property type="match status" value="1"/>
</dbReference>
<keyword evidence="1" id="KW-0479">Metal-binding</keyword>
<reference evidence="3 4" key="1">
    <citation type="submission" date="2020-04" db="EMBL/GenBank/DDBJ databases">
        <title>Plant Genome Project.</title>
        <authorList>
            <person name="Zhang R.-G."/>
        </authorList>
    </citation>
    <scope>NUCLEOTIDE SEQUENCE [LARGE SCALE GENOMIC DNA]</scope>
    <source>
        <strain evidence="3">YNK0</strain>
        <tissue evidence="3">Leaf</tissue>
    </source>
</reference>
<evidence type="ECO:0000256" key="1">
    <source>
        <dbReference type="PROSITE-ProRule" id="PRU00175"/>
    </source>
</evidence>
<dbReference type="Gene3D" id="3.30.40.10">
    <property type="entry name" value="Zinc/RING finger domain, C3HC4 (zinc finger)"/>
    <property type="match status" value="1"/>
</dbReference>